<dbReference type="EMBL" id="CYSD01000002">
    <property type="protein sequence ID" value="CUH74942.1"/>
    <property type="molecule type" value="Genomic_DNA"/>
</dbReference>
<dbReference type="CDD" id="cd04623">
    <property type="entry name" value="CBS_pair_bac_euk"/>
    <property type="match status" value="1"/>
</dbReference>
<feature type="domain" description="CBS" evidence="4">
    <location>
        <begin position="107"/>
        <end position="165"/>
    </location>
</feature>
<dbReference type="PANTHER" id="PTHR43080:SF2">
    <property type="entry name" value="CBS DOMAIN-CONTAINING PROTEIN"/>
    <property type="match status" value="1"/>
</dbReference>
<dbReference type="Pfam" id="PF00571">
    <property type="entry name" value="CBS"/>
    <property type="match status" value="2"/>
</dbReference>
<dbReference type="OrthoDB" id="9807125at2"/>
<evidence type="ECO:0000256" key="2">
    <source>
        <dbReference type="PROSITE-ProRule" id="PRU00703"/>
    </source>
</evidence>
<dbReference type="SUPFAM" id="SSF54631">
    <property type="entry name" value="CBS-domain pair"/>
    <property type="match status" value="1"/>
</dbReference>
<protein>
    <submittedName>
        <fullName evidence="5">Inosine-5'-monophosphate dehydrogenase</fullName>
        <ecNumber evidence="5">1.1.1.205</ecNumber>
    </submittedName>
</protein>
<keyword evidence="5" id="KW-0560">Oxidoreductase</keyword>
<accession>A0A0P1G0A6</accession>
<feature type="compositionally biased region" description="Polar residues" evidence="3">
    <location>
        <begin position="16"/>
        <end position="28"/>
    </location>
</feature>
<evidence type="ECO:0000259" key="4">
    <source>
        <dbReference type="PROSITE" id="PS51371"/>
    </source>
</evidence>
<evidence type="ECO:0000313" key="5">
    <source>
        <dbReference type="EMBL" id="CUH74942.1"/>
    </source>
</evidence>
<proteinExistence type="predicted"/>
<dbReference type="GO" id="GO:0003938">
    <property type="term" value="F:IMP dehydrogenase activity"/>
    <property type="evidence" value="ECO:0007669"/>
    <property type="project" value="UniProtKB-EC"/>
</dbReference>
<dbReference type="Proteomes" id="UP000052022">
    <property type="component" value="Unassembled WGS sequence"/>
</dbReference>
<gene>
    <name evidence="5" type="primary">guaB_1</name>
    <name evidence="5" type="ORF">TRM7557_00157</name>
</gene>
<dbReference type="Gene3D" id="3.10.580.10">
    <property type="entry name" value="CBS-domain"/>
    <property type="match status" value="1"/>
</dbReference>
<dbReference type="AlphaFoldDB" id="A0A0P1G0A6"/>
<evidence type="ECO:0000256" key="1">
    <source>
        <dbReference type="ARBA" id="ARBA00023122"/>
    </source>
</evidence>
<dbReference type="RefSeq" id="WP_058288355.1">
    <property type="nucleotide sequence ID" value="NZ_CYSD01000002.1"/>
</dbReference>
<dbReference type="SMART" id="SM00116">
    <property type="entry name" value="CBS"/>
    <property type="match status" value="2"/>
</dbReference>
<dbReference type="InterPro" id="IPR051257">
    <property type="entry name" value="Diverse_CBS-Domain"/>
</dbReference>
<evidence type="ECO:0000313" key="6">
    <source>
        <dbReference type="Proteomes" id="UP000052022"/>
    </source>
</evidence>
<keyword evidence="1 2" id="KW-0129">CBS domain</keyword>
<dbReference type="InterPro" id="IPR044725">
    <property type="entry name" value="CBSX3_CBS_dom"/>
</dbReference>
<name>A0A0P1G0A6_9RHOB</name>
<dbReference type="PANTHER" id="PTHR43080">
    <property type="entry name" value="CBS DOMAIN-CONTAINING PROTEIN CBSX3, MITOCHONDRIAL"/>
    <property type="match status" value="1"/>
</dbReference>
<reference evidence="5 6" key="1">
    <citation type="submission" date="2015-09" db="EMBL/GenBank/DDBJ databases">
        <authorList>
            <consortium name="Swine Surveillance"/>
        </authorList>
    </citation>
    <scope>NUCLEOTIDE SEQUENCE [LARGE SCALE GENOMIC DNA]</scope>
    <source>
        <strain evidence="5 6">CECT 7557</strain>
    </source>
</reference>
<evidence type="ECO:0000256" key="3">
    <source>
        <dbReference type="SAM" id="MobiDB-lite"/>
    </source>
</evidence>
<feature type="domain" description="CBS" evidence="4">
    <location>
        <begin position="37"/>
        <end position="98"/>
    </location>
</feature>
<dbReference type="EC" id="1.1.1.205" evidence="5"/>
<dbReference type="PROSITE" id="PS51371">
    <property type="entry name" value="CBS"/>
    <property type="match status" value="2"/>
</dbReference>
<dbReference type="InterPro" id="IPR046342">
    <property type="entry name" value="CBS_dom_sf"/>
</dbReference>
<dbReference type="STRING" id="928856.SAMN04488049_11367"/>
<dbReference type="InterPro" id="IPR000644">
    <property type="entry name" value="CBS_dom"/>
</dbReference>
<sequence length="173" mass="18763">MPTSYQAPMRKDQAKTRTQSQTTTSNLQPEAATVAHLLSGKGGDVFAIKPEETLGEAVKVLRDRRIGALVVTDVSGALCGILSERDIVRKLADTPGQTLPKQVRDIMTKTVETCSPNEALVSVLKRMTTGKFRHMPVVQGGQLAGMITIGDVVNFRLTELEHEALQLKQLIVG</sequence>
<feature type="region of interest" description="Disordered" evidence="3">
    <location>
        <begin position="1"/>
        <end position="29"/>
    </location>
</feature>
<keyword evidence="6" id="KW-1185">Reference proteome</keyword>
<organism evidence="5 6">
    <name type="scientific">Tritonibacter multivorans</name>
    <dbReference type="NCBI Taxonomy" id="928856"/>
    <lineage>
        <taxon>Bacteria</taxon>
        <taxon>Pseudomonadati</taxon>
        <taxon>Pseudomonadota</taxon>
        <taxon>Alphaproteobacteria</taxon>
        <taxon>Rhodobacterales</taxon>
        <taxon>Paracoccaceae</taxon>
        <taxon>Tritonibacter</taxon>
    </lineage>
</organism>